<comment type="caution">
    <text evidence="3">The sequence shown here is derived from an EMBL/GenBank/DDBJ whole genome shotgun (WGS) entry which is preliminary data.</text>
</comment>
<dbReference type="GO" id="GO:0005739">
    <property type="term" value="C:mitochondrion"/>
    <property type="evidence" value="ECO:0007669"/>
    <property type="project" value="TreeGrafter"/>
</dbReference>
<name>A0AAU9VDN8_EUPED</name>
<dbReference type="AlphaFoldDB" id="A0AAU9VDN8"/>
<evidence type="ECO:0000259" key="1">
    <source>
        <dbReference type="Pfam" id="PF14687"/>
    </source>
</evidence>
<sequence>MQDRARICKYRYIYKRKGSPERRTNAELRGNQFGEIPSMSDRKMSNELQVHHLPRMSDTRRGRHSTAALHSPPLSWCLVGTLSRSLSSAEVSTALRPFYFSVHPDLFGKYPEQRKVNENSLQQLSALIEAQQSSRNMVIPVLPFYLRQKDMPEGNFRLVNIHLNSKDVRETVVKILNACDISTNYVDKIPRRSTVTNDRKIDLTKAYEEYNTEFQKATEMKRKVDEKKAINNIIEWVYENSDRGKEKYEMTKATRQQVQSLIEHLCKAYGIKEVKYDSGWNISHIRGALQSLASMASQYSKYMGNLKGRTIALGQFTGVSLDGDVFLNIIDVRNEWLSLIKKVNLEDGALTEIPNYEKALSSILRDIHICRRKFMPKVSAAQYCSHLRQLITSIGDFYGRGKKFPESVPESLSKYEIVVEPEAGPLMLSPTGQFITPSSCPADELIPFIAKHLDEATLLLTEYSINKHVEKALFKEVKERFGLLELHKDDSITPGLMILCCQRLLTRIDKLETKLCGCILYVTHYYSVLSEGVLCIPWNFK</sequence>
<dbReference type="InterPro" id="IPR028031">
    <property type="entry name" value="DUF4460"/>
</dbReference>
<dbReference type="Proteomes" id="UP001153954">
    <property type="component" value="Unassembled WGS sequence"/>
</dbReference>
<dbReference type="InterPro" id="IPR027989">
    <property type="entry name" value="DUF4461"/>
</dbReference>
<feature type="domain" description="DUF4461" evidence="2">
    <location>
        <begin position="232"/>
        <end position="541"/>
    </location>
</feature>
<dbReference type="Pfam" id="PF14687">
    <property type="entry name" value="DUF4460"/>
    <property type="match status" value="1"/>
</dbReference>
<evidence type="ECO:0008006" key="5">
    <source>
        <dbReference type="Google" id="ProtNLM"/>
    </source>
</evidence>
<evidence type="ECO:0000259" key="2">
    <source>
        <dbReference type="Pfam" id="PF14688"/>
    </source>
</evidence>
<accession>A0AAU9VDN8</accession>
<dbReference type="PANTHER" id="PTHR31596">
    <property type="entry name" value="T-CELL ACTIVATION INHIBITOR, MITOCHONDRIAL"/>
    <property type="match status" value="1"/>
</dbReference>
<dbReference type="Pfam" id="PF14688">
    <property type="entry name" value="DUF4461"/>
    <property type="match status" value="1"/>
</dbReference>
<reference evidence="3" key="1">
    <citation type="submission" date="2022-03" db="EMBL/GenBank/DDBJ databases">
        <authorList>
            <person name="Tunstrom K."/>
        </authorList>
    </citation>
    <scope>NUCLEOTIDE SEQUENCE</scope>
</reference>
<dbReference type="PANTHER" id="PTHR31596:SF1">
    <property type="entry name" value="T-CELL ACTIVATION INHIBITOR, MITOCHONDRIAL"/>
    <property type="match status" value="1"/>
</dbReference>
<keyword evidence="4" id="KW-1185">Reference proteome</keyword>
<dbReference type="InterPro" id="IPR027986">
    <property type="entry name" value="TCAIM"/>
</dbReference>
<evidence type="ECO:0000313" key="3">
    <source>
        <dbReference type="EMBL" id="CAH2108412.1"/>
    </source>
</evidence>
<gene>
    <name evidence="3" type="ORF">EEDITHA_LOCUS22352</name>
</gene>
<protein>
    <recommendedName>
        <fullName evidence="5">T-cell activation inhibitor, mitochondrial</fullName>
    </recommendedName>
</protein>
<proteinExistence type="predicted"/>
<feature type="domain" description="DUF4460" evidence="1">
    <location>
        <begin position="83"/>
        <end position="180"/>
    </location>
</feature>
<dbReference type="EMBL" id="CAKOGL010000031">
    <property type="protein sequence ID" value="CAH2108412.1"/>
    <property type="molecule type" value="Genomic_DNA"/>
</dbReference>
<organism evidence="3 4">
    <name type="scientific">Euphydryas editha</name>
    <name type="common">Edith's checkerspot</name>
    <dbReference type="NCBI Taxonomy" id="104508"/>
    <lineage>
        <taxon>Eukaryota</taxon>
        <taxon>Metazoa</taxon>
        <taxon>Ecdysozoa</taxon>
        <taxon>Arthropoda</taxon>
        <taxon>Hexapoda</taxon>
        <taxon>Insecta</taxon>
        <taxon>Pterygota</taxon>
        <taxon>Neoptera</taxon>
        <taxon>Endopterygota</taxon>
        <taxon>Lepidoptera</taxon>
        <taxon>Glossata</taxon>
        <taxon>Ditrysia</taxon>
        <taxon>Papilionoidea</taxon>
        <taxon>Nymphalidae</taxon>
        <taxon>Nymphalinae</taxon>
        <taxon>Euphydryas</taxon>
    </lineage>
</organism>
<evidence type="ECO:0000313" key="4">
    <source>
        <dbReference type="Proteomes" id="UP001153954"/>
    </source>
</evidence>